<protein>
    <submittedName>
        <fullName evidence="1">Uncharacterized protein</fullName>
    </submittedName>
</protein>
<organism evidence="1 2">
    <name type="scientific">Rhodanobacter soli</name>
    <dbReference type="NCBI Taxonomy" id="590609"/>
    <lineage>
        <taxon>Bacteria</taxon>
        <taxon>Pseudomonadati</taxon>
        <taxon>Pseudomonadota</taxon>
        <taxon>Gammaproteobacteria</taxon>
        <taxon>Lysobacterales</taxon>
        <taxon>Rhodanobacteraceae</taxon>
        <taxon>Rhodanobacter</taxon>
    </lineage>
</organism>
<comment type="caution">
    <text evidence="1">The sequence shown here is derived from an EMBL/GenBank/DDBJ whole genome shotgun (WGS) entry which is preliminary data.</text>
</comment>
<gene>
    <name evidence="1" type="ORF">ABIE04_002445</name>
</gene>
<sequence>MSRQFVLALLAIGCAACGHRDLRGSVTPSSDGRTYLVVADDNGGQCGPLTVDGKIWAYPIGARGQIEPGDHVIKCGGEISFSIPAQSIFRFDYWGP</sequence>
<name>A0ABV2PYG4_9GAMM</name>
<dbReference type="Proteomes" id="UP001549251">
    <property type="component" value="Unassembled WGS sequence"/>
</dbReference>
<reference evidence="1 2" key="1">
    <citation type="submission" date="2024-06" db="EMBL/GenBank/DDBJ databases">
        <title>Sorghum-associated microbial communities from plants grown in Nebraska, USA.</title>
        <authorList>
            <person name="Schachtman D."/>
        </authorList>
    </citation>
    <scope>NUCLEOTIDE SEQUENCE [LARGE SCALE GENOMIC DNA]</scope>
    <source>
        <strain evidence="1 2">1757</strain>
    </source>
</reference>
<proteinExistence type="predicted"/>
<evidence type="ECO:0000313" key="2">
    <source>
        <dbReference type="Proteomes" id="UP001549251"/>
    </source>
</evidence>
<dbReference type="RefSeq" id="WP_354550491.1">
    <property type="nucleotide sequence ID" value="NZ_JBEPSD010000002.1"/>
</dbReference>
<evidence type="ECO:0000313" key="1">
    <source>
        <dbReference type="EMBL" id="MET4570084.1"/>
    </source>
</evidence>
<keyword evidence="2" id="KW-1185">Reference proteome</keyword>
<dbReference type="EMBL" id="JBEPSD010000002">
    <property type="protein sequence ID" value="MET4570084.1"/>
    <property type="molecule type" value="Genomic_DNA"/>
</dbReference>
<accession>A0ABV2PYG4</accession>